<comment type="caution">
    <text evidence="3">The sequence shown here is derived from an EMBL/GenBank/DDBJ whole genome shotgun (WGS) entry which is preliminary data.</text>
</comment>
<reference evidence="3" key="1">
    <citation type="submission" date="2022-07" db="EMBL/GenBank/DDBJ databases">
        <title>Draft genome sequence of Zalerion maritima ATCC 34329, a (micro)plastics degrading marine fungus.</title>
        <authorList>
            <person name="Paco A."/>
            <person name="Goncalves M.F.M."/>
            <person name="Rocha-Santos T.A.P."/>
            <person name="Alves A."/>
        </authorList>
    </citation>
    <scope>NUCLEOTIDE SEQUENCE</scope>
    <source>
        <strain evidence="3">ATCC 34329</strain>
    </source>
</reference>
<keyword evidence="4" id="KW-1185">Reference proteome</keyword>
<evidence type="ECO:0000313" key="3">
    <source>
        <dbReference type="EMBL" id="KAJ2902196.1"/>
    </source>
</evidence>
<dbReference type="EMBL" id="JAKWBI020000121">
    <property type="protein sequence ID" value="KAJ2902196.1"/>
    <property type="molecule type" value="Genomic_DNA"/>
</dbReference>
<evidence type="ECO:0000259" key="2">
    <source>
        <dbReference type="Pfam" id="PF02230"/>
    </source>
</evidence>
<dbReference type="GO" id="GO:0005737">
    <property type="term" value="C:cytoplasm"/>
    <property type="evidence" value="ECO:0007669"/>
    <property type="project" value="TreeGrafter"/>
</dbReference>
<gene>
    <name evidence="3" type="ORF">MKZ38_000930</name>
</gene>
<dbReference type="PANTHER" id="PTHR10655">
    <property type="entry name" value="LYSOPHOSPHOLIPASE-RELATED"/>
    <property type="match status" value="1"/>
</dbReference>
<protein>
    <submittedName>
        <fullName evidence="3">Alpha/Beta hydrolase protein</fullName>
    </submittedName>
</protein>
<keyword evidence="3" id="KW-0378">Hydrolase</keyword>
<dbReference type="AlphaFoldDB" id="A0AAD5RS24"/>
<dbReference type="Proteomes" id="UP001201980">
    <property type="component" value="Unassembled WGS sequence"/>
</dbReference>
<dbReference type="GO" id="GO:0052689">
    <property type="term" value="F:carboxylic ester hydrolase activity"/>
    <property type="evidence" value="ECO:0007669"/>
    <property type="project" value="TreeGrafter"/>
</dbReference>
<dbReference type="Pfam" id="PF02230">
    <property type="entry name" value="Abhydrolase_2"/>
    <property type="match status" value="1"/>
</dbReference>
<dbReference type="InterPro" id="IPR029058">
    <property type="entry name" value="AB_hydrolase_fold"/>
</dbReference>
<proteinExistence type="inferred from homology"/>
<dbReference type="InterPro" id="IPR050565">
    <property type="entry name" value="LYPA1-2/EST-like"/>
</dbReference>
<feature type="domain" description="Phospholipase/carboxylesterase/thioesterase" evidence="2">
    <location>
        <begin position="28"/>
        <end position="168"/>
    </location>
</feature>
<organism evidence="3 4">
    <name type="scientific">Zalerion maritima</name>
    <dbReference type="NCBI Taxonomy" id="339359"/>
    <lineage>
        <taxon>Eukaryota</taxon>
        <taxon>Fungi</taxon>
        <taxon>Dikarya</taxon>
        <taxon>Ascomycota</taxon>
        <taxon>Pezizomycotina</taxon>
        <taxon>Sordariomycetes</taxon>
        <taxon>Lulworthiomycetidae</taxon>
        <taxon>Lulworthiales</taxon>
        <taxon>Lulworthiaceae</taxon>
        <taxon>Zalerion</taxon>
    </lineage>
</organism>
<dbReference type="SUPFAM" id="SSF53474">
    <property type="entry name" value="alpha/beta-Hydrolases"/>
    <property type="match status" value="1"/>
</dbReference>
<accession>A0AAD5RS24</accession>
<dbReference type="InterPro" id="IPR003140">
    <property type="entry name" value="PLipase/COase/thioEstase"/>
</dbReference>
<comment type="similarity">
    <text evidence="1">Belongs to the AB hydrolase superfamily. AB hydrolase 2 family.</text>
</comment>
<evidence type="ECO:0000313" key="4">
    <source>
        <dbReference type="Proteomes" id="UP001201980"/>
    </source>
</evidence>
<dbReference type="Gene3D" id="3.40.50.1820">
    <property type="entry name" value="alpha/beta hydrolase"/>
    <property type="match status" value="1"/>
</dbReference>
<name>A0AAD5RS24_9PEZI</name>
<dbReference type="PANTHER" id="PTHR10655:SF67">
    <property type="entry name" value="PHOSPHOLIPASE_CARBOXYLESTERASE SUPERFAMILY (AFU_ORTHOLOGUE AFUA_5G09340)"/>
    <property type="match status" value="1"/>
</dbReference>
<sequence length="277" mass="29551">MPPRIPKASDLEGLKDDGLTFDLVLPNPPESTTAILILLHGLGDSHVPFTGFARGMSLPGVLAISVRGVSQLPAAILGDVFGASSGQATTGNWHYGDDIQLDPSTVDLNPDPGFEKAIELILGRLIRDLLVLELGWDASDVLVFGFGQGGSLALGMAAKIVLGLASITGVRKIKEGEGETFATSQNKKLKGVVSIGGQLPASCVSTVNNRGKCKTPVLLCASRRDSSIGQDAVEAVKNEFEDVRVERWNKNGDTMPSNRNEMLPIMRFFAERLRSGW</sequence>
<evidence type="ECO:0000256" key="1">
    <source>
        <dbReference type="ARBA" id="ARBA00006499"/>
    </source>
</evidence>
<dbReference type="GO" id="GO:0008474">
    <property type="term" value="F:palmitoyl-(protein) hydrolase activity"/>
    <property type="evidence" value="ECO:0007669"/>
    <property type="project" value="TreeGrafter"/>
</dbReference>